<dbReference type="InterPro" id="IPR008354">
    <property type="entry name" value="Glc-Fru_OxRdtase_bac"/>
</dbReference>
<dbReference type="Gene3D" id="3.30.360.10">
    <property type="entry name" value="Dihydrodipicolinate Reductase, domain 2"/>
    <property type="match status" value="1"/>
</dbReference>
<feature type="domain" description="Gfo/Idh/MocA-like oxidoreductase N-terminal" evidence="3">
    <location>
        <begin position="1"/>
        <end position="120"/>
    </location>
</feature>
<evidence type="ECO:0000256" key="1">
    <source>
        <dbReference type="ARBA" id="ARBA00010928"/>
    </source>
</evidence>
<dbReference type="InterPro" id="IPR050984">
    <property type="entry name" value="Gfo/Idh/MocA_domain"/>
</dbReference>
<evidence type="ECO:0000313" key="6">
    <source>
        <dbReference type="Proteomes" id="UP001570511"/>
    </source>
</evidence>
<feature type="domain" description="GFO/IDH/MocA-like oxidoreductase" evidence="4">
    <location>
        <begin position="132"/>
        <end position="241"/>
    </location>
</feature>
<evidence type="ECO:0000259" key="3">
    <source>
        <dbReference type="Pfam" id="PF01408"/>
    </source>
</evidence>
<accession>A0ABD5M8S4</accession>
<dbReference type="RefSeq" id="WP_372387753.1">
    <property type="nucleotide sequence ID" value="NZ_JBGNYA010000001.1"/>
</dbReference>
<keyword evidence="2" id="KW-0560">Oxidoreductase</keyword>
<dbReference type="EMBL" id="JBGNYA010000001">
    <property type="protein sequence ID" value="MFA1610305.1"/>
    <property type="molecule type" value="Genomic_DNA"/>
</dbReference>
<proteinExistence type="inferred from homology"/>
<dbReference type="PRINTS" id="PR01775">
    <property type="entry name" value="GLFROXRDTASE"/>
</dbReference>
<dbReference type="Proteomes" id="UP001570511">
    <property type="component" value="Unassembled WGS sequence"/>
</dbReference>
<dbReference type="SUPFAM" id="SSF55347">
    <property type="entry name" value="Glyceraldehyde-3-phosphate dehydrogenase-like, C-terminal domain"/>
    <property type="match status" value="1"/>
</dbReference>
<dbReference type="Pfam" id="PF22725">
    <property type="entry name" value="GFO_IDH_MocA_C3"/>
    <property type="match status" value="1"/>
</dbReference>
<evidence type="ECO:0000313" key="5">
    <source>
        <dbReference type="EMBL" id="MFA1610305.1"/>
    </source>
</evidence>
<evidence type="ECO:0000256" key="2">
    <source>
        <dbReference type="ARBA" id="ARBA00023002"/>
    </source>
</evidence>
<dbReference type="InterPro" id="IPR000683">
    <property type="entry name" value="Gfo/Idh/MocA-like_OxRdtase_N"/>
</dbReference>
<dbReference type="PANTHER" id="PTHR22604">
    <property type="entry name" value="OXIDOREDUCTASES"/>
    <property type="match status" value="1"/>
</dbReference>
<organism evidence="5 6">
    <name type="scientific">Halobellus rubicundus</name>
    <dbReference type="NCBI Taxonomy" id="2996466"/>
    <lineage>
        <taxon>Archaea</taxon>
        <taxon>Methanobacteriati</taxon>
        <taxon>Methanobacteriota</taxon>
        <taxon>Stenosarchaea group</taxon>
        <taxon>Halobacteria</taxon>
        <taxon>Halobacteriales</taxon>
        <taxon>Haloferacaceae</taxon>
        <taxon>Halobellus</taxon>
    </lineage>
</organism>
<dbReference type="SUPFAM" id="SSF51735">
    <property type="entry name" value="NAD(P)-binding Rossmann-fold domains"/>
    <property type="match status" value="1"/>
</dbReference>
<dbReference type="Gene3D" id="3.40.50.720">
    <property type="entry name" value="NAD(P)-binding Rossmann-like Domain"/>
    <property type="match status" value="1"/>
</dbReference>
<dbReference type="InterPro" id="IPR055170">
    <property type="entry name" value="GFO_IDH_MocA-like_dom"/>
</dbReference>
<reference evidence="5 6" key="1">
    <citation type="submission" date="2024-08" db="EMBL/GenBank/DDBJ databases">
        <title>Halobellus sp. MBLA0158 whole genome sequence.</title>
        <authorList>
            <person name="Hwang C.Y."/>
            <person name="Cho E.-S."/>
            <person name="Seo M.-J."/>
        </authorList>
    </citation>
    <scope>NUCLEOTIDE SEQUENCE [LARGE SCALE GENOMIC DNA]</scope>
    <source>
        <strain evidence="5 6">MBLA0158</strain>
    </source>
</reference>
<dbReference type="GO" id="GO:0016491">
    <property type="term" value="F:oxidoreductase activity"/>
    <property type="evidence" value="ECO:0007669"/>
    <property type="project" value="UniProtKB-KW"/>
</dbReference>
<dbReference type="InterPro" id="IPR036291">
    <property type="entry name" value="NAD(P)-bd_dom_sf"/>
</dbReference>
<protein>
    <submittedName>
        <fullName evidence="5">Gfo/Idh/MocA family protein</fullName>
    </submittedName>
</protein>
<dbReference type="Pfam" id="PF01408">
    <property type="entry name" value="GFO_IDH_MocA"/>
    <property type="match status" value="1"/>
</dbReference>
<gene>
    <name evidence="5" type="ORF">OS889_04720</name>
</gene>
<evidence type="ECO:0000259" key="4">
    <source>
        <dbReference type="Pfam" id="PF22725"/>
    </source>
</evidence>
<keyword evidence="6" id="KW-1185">Reference proteome</keyword>
<sequence length="323" mass="35542">MRFGIISTADIARTALIPAVQKSEHTVAAIASRDESRARDVADDLGIPHAYGSYEALLASEEIDAVYNPLPNGLHGEWTKRAADAGLDVLSEKPLTADADEAEEVVEHCREAGVTLMEGFMYRYHPRTERAAELVEEELEGVHSVNASFKFRLDWEEDVRLDPDLAGGALMDVGCYAVSAARLFLGEPDRVYAHQRDSRESGVDTDLMGILEYGDAMAHVDGSFDAPEVQRYRVEAENGWVEAQPAFNVDADAPAILEYEIDGERGSEEFEPVDQYRAEVDAFAECVERGDEPRTGGDEAIANMRVIDALYESAERGLPVDVE</sequence>
<name>A0ABD5M8S4_9EURY</name>
<comment type="similarity">
    <text evidence="1">Belongs to the Gfo/Idh/MocA family.</text>
</comment>
<dbReference type="AlphaFoldDB" id="A0ABD5M8S4"/>
<comment type="caution">
    <text evidence="5">The sequence shown here is derived from an EMBL/GenBank/DDBJ whole genome shotgun (WGS) entry which is preliminary data.</text>
</comment>
<dbReference type="PANTHER" id="PTHR22604:SF105">
    <property type="entry name" value="TRANS-1,2-DIHYDROBENZENE-1,2-DIOL DEHYDROGENASE"/>
    <property type="match status" value="1"/>
</dbReference>